<comment type="caution">
    <text evidence="1">The sequence shown here is derived from an EMBL/GenBank/DDBJ whole genome shotgun (WGS) entry which is preliminary data.</text>
</comment>
<sequence>MMHSLFDSVLQEHSLDDWIIEGEKQASQDEETPYDENGTAYDDEYKDDIIDDYEDGNAEGKYGSMELLSMADMEPAKAGAATDDAGDMNFSMTNLSDYSKFSIKTNIGVDSPFEAKCGVDNCIY</sequence>
<gene>
    <name evidence="1" type="ORF">Patl1_24740</name>
</gene>
<proteinExistence type="predicted"/>
<dbReference type="Proteomes" id="UP001164250">
    <property type="component" value="Chromosome 7"/>
</dbReference>
<reference evidence="2" key="1">
    <citation type="journal article" date="2023" name="G3 (Bethesda)">
        <title>Genome assembly and association tests identify interacting loci associated with vigor, precocity, and sex in interspecific pistachio rootstocks.</title>
        <authorList>
            <person name="Palmer W."/>
            <person name="Jacygrad E."/>
            <person name="Sagayaradj S."/>
            <person name="Cavanaugh K."/>
            <person name="Han R."/>
            <person name="Bertier L."/>
            <person name="Beede B."/>
            <person name="Kafkas S."/>
            <person name="Golino D."/>
            <person name="Preece J."/>
            <person name="Michelmore R."/>
        </authorList>
    </citation>
    <scope>NUCLEOTIDE SEQUENCE [LARGE SCALE GENOMIC DNA]</scope>
</reference>
<name>A0ACC1B495_9ROSI</name>
<evidence type="ECO:0000313" key="2">
    <source>
        <dbReference type="Proteomes" id="UP001164250"/>
    </source>
</evidence>
<keyword evidence="2" id="KW-1185">Reference proteome</keyword>
<protein>
    <submittedName>
        <fullName evidence="1">Uncharacterized protein</fullName>
    </submittedName>
</protein>
<evidence type="ECO:0000313" key="1">
    <source>
        <dbReference type="EMBL" id="KAJ0093745.1"/>
    </source>
</evidence>
<accession>A0ACC1B495</accession>
<dbReference type="EMBL" id="CM047903">
    <property type="protein sequence ID" value="KAJ0093745.1"/>
    <property type="molecule type" value="Genomic_DNA"/>
</dbReference>
<organism evidence="1 2">
    <name type="scientific">Pistacia atlantica</name>
    <dbReference type="NCBI Taxonomy" id="434234"/>
    <lineage>
        <taxon>Eukaryota</taxon>
        <taxon>Viridiplantae</taxon>
        <taxon>Streptophyta</taxon>
        <taxon>Embryophyta</taxon>
        <taxon>Tracheophyta</taxon>
        <taxon>Spermatophyta</taxon>
        <taxon>Magnoliopsida</taxon>
        <taxon>eudicotyledons</taxon>
        <taxon>Gunneridae</taxon>
        <taxon>Pentapetalae</taxon>
        <taxon>rosids</taxon>
        <taxon>malvids</taxon>
        <taxon>Sapindales</taxon>
        <taxon>Anacardiaceae</taxon>
        <taxon>Pistacia</taxon>
    </lineage>
</organism>